<evidence type="ECO:0008006" key="8">
    <source>
        <dbReference type="Google" id="ProtNLM"/>
    </source>
</evidence>
<feature type="domain" description="CW-type" evidence="5">
    <location>
        <begin position="370"/>
        <end position="428"/>
    </location>
</feature>
<dbReference type="Pfam" id="PF07496">
    <property type="entry name" value="zf-CW"/>
    <property type="match status" value="1"/>
</dbReference>
<sequence>LKKSTALISLLKDNTWKLEPPNLPTKNDSKCETLSKFEERGTEVVSSDRNLVTADSAIDNVPNKPIYSKRHIRSSSVVDHREPVVTGLTSLLQVNSKEFPKSDCQQDGLSGKDAAESKTKGTSLEKFIETTISQLEDKSVQQVYEAYFSSVVSSSTEVDVGQLCAQGQSKWHSRITKPSTYEPSCCVTHKTDNISHAAKSSVSSVQCFGDSMNSAVDVDALVDAVLRNFQKMSPEDLLKYYFDGPVVETPPELRAHICEVSGKRAYKRRATKKIVNPGQSNLVGTCEILCTDKSMEGTVIAGEHSCSTVEEMTEALLLPREKERHLESSIDKGCVQPQNEFSVPGDAPSTGISQDVPAILKLVCLTSPSLPLPGTWVECVLCNKWRFLDEVTDPSVLDDAWHCGLQRRYNEDVENARNPCDEPQAELDDDEVENRKYVLTKFTAGSLIWAKLDGYPEWPAMVDCDATGRYAEYDQSTGEAFRYFVVFFDPKRVTRQCMRVTRIRKFTSASDTDLNSVPNRYRKRFELAVAEAEKASGLSPQYRIDTLGARTLKQTDQQAALTHTLDSVNVDVRCISETRTQESSQRTEPTTPALSTRYWLYTSGDSTAISTGQPGADLVFTTTAAATL</sequence>
<comment type="caution">
    <text evidence="6">The sequence shown here is derived from an EMBL/GenBank/DDBJ whole genome shotgun (WGS) entry which is preliminary data.</text>
</comment>
<dbReference type="Gene3D" id="2.30.30.140">
    <property type="match status" value="1"/>
</dbReference>
<dbReference type="Gene3D" id="3.30.40.100">
    <property type="match status" value="1"/>
</dbReference>
<dbReference type="SUPFAM" id="SSF63748">
    <property type="entry name" value="Tudor/PWWP/MBT"/>
    <property type="match status" value="1"/>
</dbReference>
<evidence type="ECO:0000259" key="4">
    <source>
        <dbReference type="PROSITE" id="PS50812"/>
    </source>
</evidence>
<proteinExistence type="predicted"/>
<dbReference type="EMBL" id="QNGE01002797">
    <property type="protein sequence ID" value="KAA3674975.1"/>
    <property type="molecule type" value="Genomic_DNA"/>
</dbReference>
<dbReference type="AlphaFoldDB" id="A0A5J4NHE6"/>
<gene>
    <name evidence="6" type="ORF">DEA37_0013685</name>
</gene>
<reference evidence="6 7" key="1">
    <citation type="journal article" date="2019" name="Gigascience">
        <title>Whole-genome sequence of the oriental lung fluke Paragonimus westermani.</title>
        <authorList>
            <person name="Oey H."/>
            <person name="Zakrzewski M."/>
            <person name="Narain K."/>
            <person name="Devi K.R."/>
            <person name="Agatsuma T."/>
            <person name="Nawaratna S."/>
            <person name="Gobert G.N."/>
            <person name="Jones M.K."/>
            <person name="Ragan M.A."/>
            <person name="McManus D.P."/>
            <person name="Krause L."/>
        </authorList>
    </citation>
    <scope>NUCLEOTIDE SEQUENCE [LARGE SCALE GENOMIC DNA]</scope>
    <source>
        <strain evidence="6 7">IND2009</strain>
    </source>
</reference>
<protein>
    <recommendedName>
        <fullName evidence="8">Zinc finger CW-type PWWP domain protein 1</fullName>
    </recommendedName>
</protein>
<dbReference type="Proteomes" id="UP000324629">
    <property type="component" value="Unassembled WGS sequence"/>
</dbReference>
<evidence type="ECO:0000259" key="5">
    <source>
        <dbReference type="PROSITE" id="PS51050"/>
    </source>
</evidence>
<dbReference type="PANTHER" id="PTHR15999">
    <property type="entry name" value="ZINC FINGER CW-TYPE PWWP DOMAIN PROTEIN 1"/>
    <property type="match status" value="1"/>
</dbReference>
<evidence type="ECO:0000256" key="1">
    <source>
        <dbReference type="ARBA" id="ARBA00022723"/>
    </source>
</evidence>
<dbReference type="PROSITE" id="PS50812">
    <property type="entry name" value="PWWP"/>
    <property type="match status" value="1"/>
</dbReference>
<dbReference type="Pfam" id="PF00855">
    <property type="entry name" value="PWWP"/>
    <property type="match status" value="1"/>
</dbReference>
<keyword evidence="1" id="KW-0479">Metal-binding</keyword>
<dbReference type="GO" id="GO:0008270">
    <property type="term" value="F:zinc ion binding"/>
    <property type="evidence" value="ECO:0007669"/>
    <property type="project" value="UniProtKB-KW"/>
</dbReference>
<dbReference type="InterPro" id="IPR042778">
    <property type="entry name" value="ZCWPW1/ZCWPW2"/>
</dbReference>
<keyword evidence="3" id="KW-0862">Zinc</keyword>
<evidence type="ECO:0000256" key="3">
    <source>
        <dbReference type="ARBA" id="ARBA00022833"/>
    </source>
</evidence>
<evidence type="ECO:0000313" key="7">
    <source>
        <dbReference type="Proteomes" id="UP000324629"/>
    </source>
</evidence>
<dbReference type="InterPro" id="IPR000313">
    <property type="entry name" value="PWWP_dom"/>
</dbReference>
<dbReference type="InterPro" id="IPR011124">
    <property type="entry name" value="Znf_CW"/>
</dbReference>
<organism evidence="6 7">
    <name type="scientific">Paragonimus westermani</name>
    <dbReference type="NCBI Taxonomy" id="34504"/>
    <lineage>
        <taxon>Eukaryota</taxon>
        <taxon>Metazoa</taxon>
        <taxon>Spiralia</taxon>
        <taxon>Lophotrochozoa</taxon>
        <taxon>Platyhelminthes</taxon>
        <taxon>Trematoda</taxon>
        <taxon>Digenea</taxon>
        <taxon>Plagiorchiida</taxon>
        <taxon>Troglotremata</taxon>
        <taxon>Troglotrematidae</taxon>
        <taxon>Paragonimus</taxon>
    </lineage>
</organism>
<dbReference type="PROSITE" id="PS51050">
    <property type="entry name" value="ZF_CW"/>
    <property type="match status" value="1"/>
</dbReference>
<dbReference type="PANTHER" id="PTHR15999:SF2">
    <property type="entry name" value="ZINC FINGER CW-TYPE PWWP DOMAIN PROTEIN 1"/>
    <property type="match status" value="1"/>
</dbReference>
<evidence type="ECO:0000313" key="6">
    <source>
        <dbReference type="EMBL" id="KAA3674975.1"/>
    </source>
</evidence>
<evidence type="ECO:0000256" key="2">
    <source>
        <dbReference type="ARBA" id="ARBA00022771"/>
    </source>
</evidence>
<name>A0A5J4NHE6_9TREM</name>
<dbReference type="GO" id="GO:0005634">
    <property type="term" value="C:nucleus"/>
    <property type="evidence" value="ECO:0007669"/>
    <property type="project" value="TreeGrafter"/>
</dbReference>
<accession>A0A5J4NHE6</accession>
<feature type="non-terminal residue" evidence="6">
    <location>
        <position position="628"/>
    </location>
</feature>
<feature type="domain" description="PWWP" evidence="4">
    <location>
        <begin position="444"/>
        <end position="509"/>
    </location>
</feature>
<keyword evidence="2" id="KW-0863">Zinc-finger</keyword>
<feature type="non-terminal residue" evidence="6">
    <location>
        <position position="1"/>
    </location>
</feature>
<keyword evidence="7" id="KW-1185">Reference proteome</keyword>